<feature type="compositionally biased region" description="Polar residues" evidence="6">
    <location>
        <begin position="1198"/>
        <end position="1214"/>
    </location>
</feature>
<feature type="region of interest" description="Disordered" evidence="6">
    <location>
        <begin position="1485"/>
        <end position="1515"/>
    </location>
</feature>
<evidence type="ECO:0000256" key="6">
    <source>
        <dbReference type="SAM" id="MobiDB-lite"/>
    </source>
</evidence>
<accession>A0A2U1PND0</accession>
<feature type="compositionally biased region" description="Polar residues" evidence="6">
    <location>
        <begin position="1045"/>
        <end position="1060"/>
    </location>
</feature>
<dbReference type="Pfam" id="PF15912">
    <property type="entry name" value="VIR_N"/>
    <property type="match status" value="1"/>
</dbReference>
<dbReference type="GO" id="GO:0005634">
    <property type="term" value="C:nucleus"/>
    <property type="evidence" value="ECO:0007669"/>
    <property type="project" value="UniProtKB-SubCell"/>
</dbReference>
<dbReference type="Proteomes" id="UP000245207">
    <property type="component" value="Unassembled WGS sequence"/>
</dbReference>
<dbReference type="InterPro" id="IPR026736">
    <property type="entry name" value="Virilizer"/>
</dbReference>
<feature type="domain" description="Virilizer N-terminal" evidence="7">
    <location>
        <begin position="8"/>
        <end position="121"/>
    </location>
</feature>
<feature type="compositionally biased region" description="Pro residues" evidence="6">
    <location>
        <begin position="1487"/>
        <end position="1507"/>
    </location>
</feature>
<dbReference type="PANTHER" id="PTHR23185">
    <property type="entry name" value="PROTEIN VIRILIZER HOMOLOG"/>
    <property type="match status" value="1"/>
</dbReference>
<dbReference type="GO" id="GO:0036396">
    <property type="term" value="C:RNA N6-methyladenosine methyltransferase complex"/>
    <property type="evidence" value="ECO:0007669"/>
    <property type="project" value="TreeGrafter"/>
</dbReference>
<dbReference type="GO" id="GO:0003723">
    <property type="term" value="F:RNA binding"/>
    <property type="evidence" value="ECO:0007669"/>
    <property type="project" value="TreeGrafter"/>
</dbReference>
<sequence>MGRPEPSVLFAQTFAHAHLDEYVDEVIFSEPVVVTACEFLEQSSTSSSPAVTLLGATSPPSFALEVFVHCDGETRFRRLCQPFLYSPSSSNVLEVEAIVTNHLVVRGSYRSLSLVIYGNAGEDLRHFNIEVDLDSSLTNAVSVVEGDLEDLPPALNPVKPSIEEPISSLKSLTMKPIVSDISVEIKQFLQLSFKILEMPNAGDDALNAVVTSLASAAATYSTQSLQFANKSRELVDNGVSYFDFSQVRKELLDIHNSILSSSVPGDLTENIFLESEDDLITSKQLVDTLRQHYNVFSDCESIIGARLSQSKLIMVWLSGALLLCSSKESCYNFVNGGGMKQLSDIFCTKVHSSAATLLLLGAIEQATRHSVGCEGFLNWWHREDDTIPIGTSEGYNQLLKLLMQKPRHDVASLATYILHRARFYEVATRYEVVHLFYSNITKLLNLVILQFAVLRVLGGFSSVSNVVVMDMLASAKLQLKKLLKLITSSALVEDPSPVASTSRSLILGETDGLLSYKATSRLIALSNCHFSNWDIDSHLLFLLKERGFLPLSAALLSSSTLRSEVGHARALFMDITSYISSIILSLVFCRSDYLVDEGAECNTASDILLERNREQSVVDLLVPCLSLLINLLHKLKGTQEQHRNKKLLQALLHLHRELSPKLAAFAVDFSYPYPDLALRFEAVCHLIVSALACWPAYGWTPTLFHFLLDSLHATSLLAMGPKETCSFLFLLNDLLPDEGASLWKNGMPMLSAFRQMAVGTVLGPEKERNVNWYLQVGHKEKLIGQLMPMLHKIAEIVLNCAISALVVVQDLLRLFIIRIACVHADSAAILLRPMILYIDEWLSEPSSLTDTDAYKVCRLLDFLASLLEHPRAKPILLGEGVIRMLSETLKSCTNLSQFSWSIPASRSISLISDSRHDRHDTKILTSEDCSILLFQLFRLIKVKEYANSLLQLLETPSESMNPVEVISSVFQTLPSEHQRPSKIQKISNFSANRADHYNLNTYGDKFMWECPENLRDRFSQNGQSLRRKLTPLEGVNRRVRVDNSPAENMSQSVFSRSSGQFAAPPVPSRRDNFRLRKPNTSRPPSMHVDDYVARERNVDGTTSNVIAVPRLGSSSGRPPSIHVDEFMARERERQNPVGMAGSPQVKNTPPENDLDAEKMNKSKQLRPDLDDDLQELNIDLGDEESGSDDGLPFPQPDDNLQQPPSISGDHNSPHSIVEETESDSRLGTPLKSNFDDNNNNQSDFSSRLSVSRPEVSLTREPSITSEKKYFDMSEEARNGQMNSAKVERSVGFSSLANIKNPKSSSHALHPNTSHGQAKESYDQKYPPLPPLPPPSSNSPMHSRNHDSSQSGAFQNSTLEPQYPPGFHVHSEYGRNPHLSSGGSVRPAPPLPPTPPPSSSLRTSTPPSSAYNHPNIGSAELMQSFAPSNMSNLSGYPPPMMQQIIYNRPTIPYNFYANSPNPNQGENQSNLSQSFPIGLQPIAQLQPLQPPQRPPQPPPPHLRPPGPALTPSDHAMSGPVHMQVQQLQMIQPSLASPAHVYYQTMQQDHFPHAQHQQQQQRLDPQLQVPQQGQSSNSLQQDASSLSLQDMISSPAGIQSLLEDREKLVQLLEQNPKLMDMLQKKLRG</sequence>
<feature type="region of interest" description="Disordered" evidence="6">
    <location>
        <begin position="1548"/>
        <end position="1586"/>
    </location>
</feature>
<keyword evidence="9" id="KW-1185">Reference proteome</keyword>
<feature type="region of interest" description="Disordered" evidence="6">
    <location>
        <begin position="1135"/>
        <end position="1155"/>
    </location>
</feature>
<evidence type="ECO:0000313" key="8">
    <source>
        <dbReference type="EMBL" id="PWA87271.1"/>
    </source>
</evidence>
<feature type="compositionally biased region" description="Low complexity" evidence="6">
    <location>
        <begin position="1552"/>
        <end position="1586"/>
    </location>
</feature>
<dbReference type="EMBL" id="PKPP01000931">
    <property type="protein sequence ID" value="PWA87271.1"/>
    <property type="molecule type" value="Genomic_DNA"/>
</dbReference>
<evidence type="ECO:0000256" key="1">
    <source>
        <dbReference type="ARBA" id="ARBA00004123"/>
    </source>
</evidence>
<keyword evidence="3" id="KW-0507">mRNA processing</keyword>
<organism evidence="8 9">
    <name type="scientific">Artemisia annua</name>
    <name type="common">Sweet wormwood</name>
    <dbReference type="NCBI Taxonomy" id="35608"/>
    <lineage>
        <taxon>Eukaryota</taxon>
        <taxon>Viridiplantae</taxon>
        <taxon>Streptophyta</taxon>
        <taxon>Embryophyta</taxon>
        <taxon>Tracheophyta</taxon>
        <taxon>Spermatophyta</taxon>
        <taxon>Magnoliopsida</taxon>
        <taxon>eudicotyledons</taxon>
        <taxon>Gunneridae</taxon>
        <taxon>Pentapetalae</taxon>
        <taxon>asterids</taxon>
        <taxon>campanulids</taxon>
        <taxon>Asterales</taxon>
        <taxon>Asteraceae</taxon>
        <taxon>Asteroideae</taxon>
        <taxon>Anthemideae</taxon>
        <taxon>Artemisiinae</taxon>
        <taxon>Artemisia</taxon>
    </lineage>
</organism>
<evidence type="ECO:0000313" key="9">
    <source>
        <dbReference type="Proteomes" id="UP000245207"/>
    </source>
</evidence>
<evidence type="ECO:0000256" key="3">
    <source>
        <dbReference type="ARBA" id="ARBA00022664"/>
    </source>
</evidence>
<protein>
    <submittedName>
        <fullName evidence="8">Embryo defective protein</fullName>
    </submittedName>
</protein>
<keyword evidence="4" id="KW-0508">mRNA splicing</keyword>
<evidence type="ECO:0000256" key="4">
    <source>
        <dbReference type="ARBA" id="ARBA00023187"/>
    </source>
</evidence>
<comment type="subcellular location">
    <subcellularLocation>
        <location evidence="1">Nucleus</location>
    </subcellularLocation>
</comment>
<gene>
    <name evidence="8" type="ORF">CTI12_AA133740</name>
</gene>
<evidence type="ECO:0000256" key="2">
    <source>
        <dbReference type="ARBA" id="ARBA00008371"/>
    </source>
</evidence>
<feature type="compositionally biased region" description="Pro residues" evidence="6">
    <location>
        <begin position="1326"/>
        <end position="1336"/>
    </location>
</feature>
<comment type="caution">
    <text evidence="8">The sequence shown here is derived from an EMBL/GenBank/DDBJ whole genome shotgun (WGS) entry which is preliminary data.</text>
</comment>
<feature type="compositionally biased region" description="Polar residues" evidence="6">
    <location>
        <begin position="1291"/>
        <end position="1315"/>
    </location>
</feature>
<dbReference type="InterPro" id="IPR031801">
    <property type="entry name" value="VIR_N"/>
</dbReference>
<evidence type="ECO:0000259" key="7">
    <source>
        <dbReference type="Pfam" id="PF15912"/>
    </source>
</evidence>
<dbReference type="STRING" id="35608.A0A2U1PND0"/>
<feature type="region of interest" description="Disordered" evidence="6">
    <location>
        <begin position="1045"/>
        <end position="1087"/>
    </location>
</feature>
<proteinExistence type="inferred from homology"/>
<feature type="compositionally biased region" description="Low complexity" evidence="6">
    <location>
        <begin position="1398"/>
        <end position="1409"/>
    </location>
</feature>
<dbReference type="PANTHER" id="PTHR23185:SF0">
    <property type="entry name" value="PROTEIN VIRILIZER HOMOLOG"/>
    <property type="match status" value="1"/>
</dbReference>
<dbReference type="OrthoDB" id="2011702at2759"/>
<dbReference type="GO" id="GO:0006397">
    <property type="term" value="P:mRNA processing"/>
    <property type="evidence" value="ECO:0007669"/>
    <property type="project" value="UniProtKB-KW"/>
</dbReference>
<comment type="similarity">
    <text evidence="2">Belongs to the vir family.</text>
</comment>
<feature type="compositionally biased region" description="Basic and acidic residues" evidence="6">
    <location>
        <begin position="1265"/>
        <end position="1277"/>
    </location>
</feature>
<feature type="compositionally biased region" description="Polar residues" evidence="6">
    <location>
        <begin position="1347"/>
        <end position="1359"/>
    </location>
</feature>
<feature type="compositionally biased region" description="Low complexity" evidence="6">
    <location>
        <begin position="1235"/>
        <end position="1246"/>
    </location>
</feature>
<feature type="compositionally biased region" description="Pro residues" evidence="6">
    <location>
        <begin position="1386"/>
        <end position="1397"/>
    </location>
</feature>
<reference evidence="8 9" key="1">
    <citation type="journal article" date="2018" name="Mol. Plant">
        <title>The genome of Artemisia annua provides insight into the evolution of Asteraceae family and artemisinin biosynthesis.</title>
        <authorList>
            <person name="Shen Q."/>
            <person name="Zhang L."/>
            <person name="Liao Z."/>
            <person name="Wang S."/>
            <person name="Yan T."/>
            <person name="Shi P."/>
            <person name="Liu M."/>
            <person name="Fu X."/>
            <person name="Pan Q."/>
            <person name="Wang Y."/>
            <person name="Lv Z."/>
            <person name="Lu X."/>
            <person name="Zhang F."/>
            <person name="Jiang W."/>
            <person name="Ma Y."/>
            <person name="Chen M."/>
            <person name="Hao X."/>
            <person name="Li L."/>
            <person name="Tang Y."/>
            <person name="Lv G."/>
            <person name="Zhou Y."/>
            <person name="Sun X."/>
            <person name="Brodelius P.E."/>
            <person name="Rose J.K.C."/>
            <person name="Tang K."/>
        </authorList>
    </citation>
    <scope>NUCLEOTIDE SEQUENCE [LARGE SCALE GENOMIC DNA]</scope>
    <source>
        <strain evidence="9">cv. Huhao1</strain>
        <tissue evidence="8">Leaf</tissue>
    </source>
</reference>
<name>A0A2U1PND0_ARTAN</name>
<dbReference type="GO" id="GO:0008380">
    <property type="term" value="P:RNA splicing"/>
    <property type="evidence" value="ECO:0007669"/>
    <property type="project" value="UniProtKB-KW"/>
</dbReference>
<keyword evidence="5" id="KW-0539">Nucleus</keyword>
<evidence type="ECO:0000256" key="5">
    <source>
        <dbReference type="ARBA" id="ARBA00023242"/>
    </source>
</evidence>
<feature type="region of interest" description="Disordered" evidence="6">
    <location>
        <begin position="1180"/>
        <end position="1415"/>
    </location>
</feature>